<accession>A0A096APA4</accession>
<name>A0A096APA4_9BACT</name>
<comment type="caution">
    <text evidence="1">The sequence shown here is derived from an EMBL/GenBank/DDBJ whole genome shotgun (WGS) entry which is preliminary data.</text>
</comment>
<protein>
    <submittedName>
        <fullName evidence="1">Uncharacterized protein</fullName>
    </submittedName>
</protein>
<proteinExistence type="predicted"/>
<feature type="non-terminal residue" evidence="1">
    <location>
        <position position="67"/>
    </location>
</feature>
<reference evidence="1 2" key="1">
    <citation type="submission" date="2014-07" db="EMBL/GenBank/DDBJ databases">
        <authorList>
            <person name="McCorrison J."/>
            <person name="Sanka R."/>
            <person name="Torralba M."/>
            <person name="Gillis M."/>
            <person name="Haft D.H."/>
            <person name="Methe B."/>
            <person name="Sutton G."/>
            <person name="Nelson K.E."/>
        </authorList>
    </citation>
    <scope>NUCLEOTIDE SEQUENCE [LARGE SCALE GENOMIC DNA]</scope>
    <source>
        <strain evidence="1 2">DNF00666</strain>
    </source>
</reference>
<dbReference type="RefSeq" id="WP_036864656.1">
    <property type="nucleotide sequence ID" value="NZ_JRNS01000332.1"/>
</dbReference>
<evidence type="ECO:0000313" key="2">
    <source>
        <dbReference type="Proteomes" id="UP000029578"/>
    </source>
</evidence>
<gene>
    <name evidence="1" type="ORF">HMPREF0661_06375</name>
</gene>
<dbReference type="Proteomes" id="UP000029578">
    <property type="component" value="Unassembled WGS sequence"/>
</dbReference>
<evidence type="ECO:0000313" key="1">
    <source>
        <dbReference type="EMBL" id="KGF48888.1"/>
    </source>
</evidence>
<organism evidence="1 2">
    <name type="scientific">Prevotella melaninogenica DNF00666</name>
    <dbReference type="NCBI Taxonomy" id="1401073"/>
    <lineage>
        <taxon>Bacteria</taxon>
        <taxon>Pseudomonadati</taxon>
        <taxon>Bacteroidota</taxon>
        <taxon>Bacteroidia</taxon>
        <taxon>Bacteroidales</taxon>
        <taxon>Prevotellaceae</taxon>
        <taxon>Prevotella</taxon>
    </lineage>
</organism>
<sequence length="67" mass="7867">MKEQVTDMSKVLQGMTEEMRLLRATVNQQYAEIIKLNRNINAETRKKDTDLINLWERLAKYGINKLG</sequence>
<dbReference type="AlphaFoldDB" id="A0A096APA4"/>
<dbReference type="EMBL" id="JRNS01000332">
    <property type="protein sequence ID" value="KGF48888.1"/>
    <property type="molecule type" value="Genomic_DNA"/>
</dbReference>